<accession>A0ABU4F1D6</accession>
<dbReference type="RefSeq" id="WP_255283880.1">
    <property type="nucleotide sequence ID" value="NZ_CBCRXS010000002.1"/>
</dbReference>
<dbReference type="PROSITE" id="PS51384">
    <property type="entry name" value="FAD_FR"/>
    <property type="match status" value="1"/>
</dbReference>
<dbReference type="InterPro" id="IPR017927">
    <property type="entry name" value="FAD-bd_FR_type"/>
</dbReference>
<feature type="domain" description="FAD-binding FR-type" evidence="4">
    <location>
        <begin position="9"/>
        <end position="110"/>
    </location>
</feature>
<keyword evidence="2" id="KW-0408">Iron</keyword>
<dbReference type="Pfam" id="PF00970">
    <property type="entry name" value="FAD_binding_6"/>
    <property type="match status" value="1"/>
</dbReference>
<evidence type="ECO:0000259" key="4">
    <source>
        <dbReference type="PROSITE" id="PS51384"/>
    </source>
</evidence>
<dbReference type="InterPro" id="IPR039261">
    <property type="entry name" value="FNR_nucleotide-bd"/>
</dbReference>
<dbReference type="InterPro" id="IPR001433">
    <property type="entry name" value="OxRdtase_FAD/NAD-bd"/>
</dbReference>
<comment type="caution">
    <text evidence="5">The sequence shown here is derived from an EMBL/GenBank/DDBJ whole genome shotgun (WGS) entry which is preliminary data.</text>
</comment>
<proteinExistence type="predicted"/>
<name>A0ABU4F1D6_WILMA</name>
<dbReference type="EMBL" id="JAWLUM010000003">
    <property type="protein sequence ID" value="MDV7136001.1"/>
    <property type="molecule type" value="Genomic_DNA"/>
</dbReference>
<dbReference type="PANTHER" id="PTHR47354:SF5">
    <property type="entry name" value="PROTEIN RFBI"/>
    <property type="match status" value="1"/>
</dbReference>
<dbReference type="Proteomes" id="UP001185792">
    <property type="component" value="Unassembled WGS sequence"/>
</dbReference>
<evidence type="ECO:0000256" key="2">
    <source>
        <dbReference type="ARBA" id="ARBA00022714"/>
    </source>
</evidence>
<dbReference type="SUPFAM" id="SSF52343">
    <property type="entry name" value="Ferredoxin reductase-like, C-terminal NADP-linked domain"/>
    <property type="match status" value="1"/>
</dbReference>
<keyword evidence="6" id="KW-1185">Reference proteome</keyword>
<comment type="cofactor">
    <cofactor evidence="1">
        <name>FAD</name>
        <dbReference type="ChEBI" id="CHEBI:57692"/>
    </cofactor>
</comment>
<protein>
    <submittedName>
        <fullName evidence="5">Ferredoxin reductase</fullName>
    </submittedName>
</protein>
<evidence type="ECO:0000256" key="3">
    <source>
        <dbReference type="ARBA" id="ARBA00023014"/>
    </source>
</evidence>
<dbReference type="CDD" id="cd06217">
    <property type="entry name" value="FNR_iron_sulfur_binding_3"/>
    <property type="match status" value="1"/>
</dbReference>
<reference evidence="5 6" key="1">
    <citation type="submission" date="2023-10" db="EMBL/GenBank/DDBJ databases">
        <title>Development of a sustainable strategy for remediation of hydrocarbon-contaminated territories based on the waste exchange concept.</title>
        <authorList>
            <person name="Krivoruchko A."/>
        </authorList>
    </citation>
    <scope>NUCLEOTIDE SEQUENCE [LARGE SCALE GENOMIC DNA]</scope>
    <source>
        <strain evidence="5 6">IEGM 1236</strain>
    </source>
</reference>
<sequence>MERRAVLVNGWRPATVVAAEMETQTARTLRLRLPDRGRVLPGQHIDIRLTAEDGYQAVRSYSIAAATGDDLLETTVEELEDGEVSPYLVYDLQVGDQVEVRGPIGRWFVWRPNEQNPVQLIAGGSGVVPLMSMIREHEHASSQAPFRLFYSLRTPASRYYAQELESLVASERLRVDYVYTRQAPELSTRPAGRPDIGEFAAALIPVDLDPQVRVCGPTAFVEQYAQWLLDLGYPAANIRTERFGG</sequence>
<dbReference type="InterPro" id="IPR050415">
    <property type="entry name" value="MRET"/>
</dbReference>
<keyword evidence="2" id="KW-0479">Metal-binding</keyword>
<dbReference type="PRINTS" id="PR00406">
    <property type="entry name" value="CYTB5RDTASE"/>
</dbReference>
<evidence type="ECO:0000256" key="1">
    <source>
        <dbReference type="ARBA" id="ARBA00001974"/>
    </source>
</evidence>
<dbReference type="Gene3D" id="2.40.30.10">
    <property type="entry name" value="Translation factors"/>
    <property type="match status" value="1"/>
</dbReference>
<keyword evidence="2" id="KW-0001">2Fe-2S</keyword>
<dbReference type="InterPro" id="IPR008333">
    <property type="entry name" value="Cbr1-like_FAD-bd_dom"/>
</dbReference>
<dbReference type="PANTHER" id="PTHR47354">
    <property type="entry name" value="NADH OXIDOREDUCTASE HCR"/>
    <property type="match status" value="1"/>
</dbReference>
<keyword evidence="3" id="KW-0411">Iron-sulfur</keyword>
<organism evidence="5 6">
    <name type="scientific">Williamsia marianensis</name>
    <dbReference type="NCBI Taxonomy" id="85044"/>
    <lineage>
        <taxon>Bacteria</taxon>
        <taxon>Bacillati</taxon>
        <taxon>Actinomycetota</taxon>
        <taxon>Actinomycetes</taxon>
        <taxon>Mycobacteriales</taxon>
        <taxon>Nocardiaceae</taxon>
        <taxon>Williamsia</taxon>
    </lineage>
</organism>
<dbReference type="Gene3D" id="3.40.50.80">
    <property type="entry name" value="Nucleotide-binding domain of ferredoxin-NADP reductase (FNR) module"/>
    <property type="match status" value="1"/>
</dbReference>
<gene>
    <name evidence="5" type="ORF">R4198_20055</name>
</gene>
<evidence type="ECO:0000313" key="5">
    <source>
        <dbReference type="EMBL" id="MDV7136001.1"/>
    </source>
</evidence>
<dbReference type="InterPro" id="IPR017938">
    <property type="entry name" value="Riboflavin_synthase-like_b-brl"/>
</dbReference>
<dbReference type="SUPFAM" id="SSF63380">
    <property type="entry name" value="Riboflavin synthase domain-like"/>
    <property type="match status" value="1"/>
</dbReference>
<dbReference type="Pfam" id="PF00175">
    <property type="entry name" value="NAD_binding_1"/>
    <property type="match status" value="1"/>
</dbReference>
<evidence type="ECO:0000313" key="6">
    <source>
        <dbReference type="Proteomes" id="UP001185792"/>
    </source>
</evidence>